<evidence type="ECO:0000313" key="1">
    <source>
        <dbReference type="EMBL" id="QNO53682.1"/>
    </source>
</evidence>
<sequence length="60" mass="6734">MDWTYVDDIIDGLLAMGIKEETVGEAINLGSGKEHRVIDMANMVNELTLGERSKFYKDIS</sequence>
<dbReference type="SUPFAM" id="SSF51735">
    <property type="entry name" value="NAD(P)-binding Rossmann-fold domains"/>
    <property type="match status" value="1"/>
</dbReference>
<dbReference type="InterPro" id="IPR036291">
    <property type="entry name" value="NAD(P)-bd_dom_sf"/>
</dbReference>
<dbReference type="Gene3D" id="3.40.50.720">
    <property type="entry name" value="NAD(P)-binding Rossmann-like Domain"/>
    <property type="match status" value="1"/>
</dbReference>
<organism evidence="1">
    <name type="scientific">Candidatus Methanophagaceae archaeon ANME-1 ERB6</name>
    <dbReference type="NCBI Taxonomy" id="2759912"/>
    <lineage>
        <taxon>Archaea</taxon>
        <taxon>Methanobacteriati</taxon>
        <taxon>Methanobacteriota</taxon>
        <taxon>Stenosarchaea group</taxon>
        <taxon>Methanomicrobia</taxon>
        <taxon>Candidatus Methanophagales</taxon>
        <taxon>Candidatus Methanophagaceae</taxon>
    </lineage>
</organism>
<dbReference type="Gene3D" id="3.90.25.10">
    <property type="entry name" value="UDP-galactose 4-epimerase, domain 1"/>
    <property type="match status" value="1"/>
</dbReference>
<dbReference type="EMBL" id="MT631548">
    <property type="protein sequence ID" value="QNO53682.1"/>
    <property type="molecule type" value="Genomic_DNA"/>
</dbReference>
<name>A0A7G9Z098_9EURY</name>
<gene>
    <name evidence="1" type="ORF">DJFKIEJF_00046</name>
</gene>
<evidence type="ECO:0008006" key="2">
    <source>
        <dbReference type="Google" id="ProtNLM"/>
    </source>
</evidence>
<protein>
    <recommendedName>
        <fullName evidence="2">NAD-dependent epimerase/dehydratase domain-containing protein</fullName>
    </recommendedName>
</protein>
<proteinExistence type="predicted"/>
<accession>A0A7G9Z098</accession>
<reference evidence="1" key="1">
    <citation type="submission" date="2020-06" db="EMBL/GenBank/DDBJ databases">
        <title>Unique genomic features of the anaerobic methanotrophic archaea.</title>
        <authorList>
            <person name="Chadwick G.L."/>
            <person name="Skennerton C.T."/>
            <person name="Laso-Perez R."/>
            <person name="Leu A.O."/>
            <person name="Speth D.R."/>
            <person name="Yu H."/>
            <person name="Morgan-Lang C."/>
            <person name="Hatzenpichler R."/>
            <person name="Goudeau D."/>
            <person name="Malmstrom R."/>
            <person name="Brazelton W.J."/>
            <person name="Woyke T."/>
            <person name="Hallam S.J."/>
            <person name="Tyson G.W."/>
            <person name="Wegener G."/>
            <person name="Boetius A."/>
            <person name="Orphan V."/>
        </authorList>
    </citation>
    <scope>NUCLEOTIDE SEQUENCE</scope>
</reference>
<dbReference type="AlphaFoldDB" id="A0A7G9Z098"/>